<dbReference type="InterPro" id="IPR027558">
    <property type="entry name" value="Pre_pil_HX9DG_C"/>
</dbReference>
<dbReference type="Pfam" id="PF07596">
    <property type="entry name" value="SBP_bac_10"/>
    <property type="match status" value="1"/>
</dbReference>
<dbReference type="InterPro" id="IPR011453">
    <property type="entry name" value="DUF1559"/>
</dbReference>
<protein>
    <submittedName>
        <fullName evidence="2">Putative major pilin subunit</fullName>
    </submittedName>
</protein>
<dbReference type="InterPro" id="IPR012902">
    <property type="entry name" value="N_methyl_site"/>
</dbReference>
<dbReference type="Proteomes" id="UP000319557">
    <property type="component" value="Chromosome"/>
</dbReference>
<dbReference type="KEGG" id="ruv:EC9_07120"/>
<dbReference type="RefSeq" id="WP_145342354.1">
    <property type="nucleotide sequence ID" value="NZ_CP036261.1"/>
</dbReference>
<dbReference type="OrthoDB" id="255848at2"/>
<evidence type="ECO:0000259" key="1">
    <source>
        <dbReference type="Pfam" id="PF07596"/>
    </source>
</evidence>
<dbReference type="PANTHER" id="PTHR30093">
    <property type="entry name" value="GENERAL SECRETION PATHWAY PROTEIN G"/>
    <property type="match status" value="1"/>
</dbReference>
<sequence length="340" mass="36199">MKRKGFTLVELLVVIAIIGILVGLLLPAVQAAREAARRMQCSNNLKQQALAMHNYHDTYKVLPPMYIHDTAVTDDGGHWAWSAFLLPFIEQQPRYDALEVGTAKARAKITTNPELFQNPIDGYRCPSSTGPAVHEPGVDAGYCIDDINDTNTGVAVTNYVVASNIADLRMKRASNMIDGLTGAIGIFSRGIKGEPTAGLRDILDGTSNTLMIGERFHSRAGGIRMSGGMMLVARDNLSRGPTARDNPDNTATNQGVMSLAGSARYPINVVMTPSENASSTKKMAFSSLHPGGAQFAAADGSVKFISDTVELSNGNNGGGWTVDSVMEALIGMQDGVPTSL</sequence>
<dbReference type="Gene3D" id="3.30.700.10">
    <property type="entry name" value="Glycoprotein, Type 4 Pilin"/>
    <property type="match status" value="1"/>
</dbReference>
<dbReference type="NCBIfam" id="TIGR02532">
    <property type="entry name" value="IV_pilin_GFxxxE"/>
    <property type="match status" value="1"/>
</dbReference>
<evidence type="ECO:0000313" key="3">
    <source>
        <dbReference type="Proteomes" id="UP000319557"/>
    </source>
</evidence>
<dbReference type="PANTHER" id="PTHR30093:SF2">
    <property type="entry name" value="TYPE II SECRETION SYSTEM PROTEIN H"/>
    <property type="match status" value="1"/>
</dbReference>
<accession>A0A517LV98</accession>
<keyword evidence="3" id="KW-1185">Reference proteome</keyword>
<dbReference type="EMBL" id="CP036261">
    <property type="protein sequence ID" value="QDS86546.1"/>
    <property type="molecule type" value="Genomic_DNA"/>
</dbReference>
<feature type="domain" description="DUF1559" evidence="1">
    <location>
        <begin position="30"/>
        <end position="310"/>
    </location>
</feature>
<dbReference type="Pfam" id="PF07963">
    <property type="entry name" value="N_methyl"/>
    <property type="match status" value="1"/>
</dbReference>
<dbReference type="PROSITE" id="PS00409">
    <property type="entry name" value="PROKAR_NTER_METHYL"/>
    <property type="match status" value="1"/>
</dbReference>
<dbReference type="InterPro" id="IPR045584">
    <property type="entry name" value="Pilin-like"/>
</dbReference>
<gene>
    <name evidence="2" type="ORF">EC9_07120</name>
</gene>
<dbReference type="AlphaFoldDB" id="A0A517LV98"/>
<proteinExistence type="predicted"/>
<reference evidence="2 3" key="1">
    <citation type="submission" date="2019-02" db="EMBL/GenBank/DDBJ databases">
        <title>Deep-cultivation of Planctomycetes and their phenomic and genomic characterization uncovers novel biology.</title>
        <authorList>
            <person name="Wiegand S."/>
            <person name="Jogler M."/>
            <person name="Boedeker C."/>
            <person name="Pinto D."/>
            <person name="Vollmers J."/>
            <person name="Rivas-Marin E."/>
            <person name="Kohn T."/>
            <person name="Peeters S.H."/>
            <person name="Heuer A."/>
            <person name="Rast P."/>
            <person name="Oberbeckmann S."/>
            <person name="Bunk B."/>
            <person name="Jeske O."/>
            <person name="Meyerdierks A."/>
            <person name="Storesund J.E."/>
            <person name="Kallscheuer N."/>
            <person name="Luecker S."/>
            <person name="Lage O.M."/>
            <person name="Pohl T."/>
            <person name="Merkel B.J."/>
            <person name="Hornburger P."/>
            <person name="Mueller R.-W."/>
            <person name="Bruemmer F."/>
            <person name="Labrenz M."/>
            <person name="Spormann A.M."/>
            <person name="Op den Camp H."/>
            <person name="Overmann J."/>
            <person name="Amann R."/>
            <person name="Jetten M.S.M."/>
            <person name="Mascher T."/>
            <person name="Medema M.H."/>
            <person name="Devos D.P."/>
            <person name="Kaster A.-K."/>
            <person name="Ovreas L."/>
            <person name="Rohde M."/>
            <person name="Galperin M.Y."/>
            <person name="Jogler C."/>
        </authorList>
    </citation>
    <scope>NUCLEOTIDE SEQUENCE [LARGE SCALE GENOMIC DNA]</scope>
    <source>
        <strain evidence="2 3">EC9</strain>
    </source>
</reference>
<organism evidence="2 3">
    <name type="scientific">Rosistilla ulvae</name>
    <dbReference type="NCBI Taxonomy" id="1930277"/>
    <lineage>
        <taxon>Bacteria</taxon>
        <taxon>Pseudomonadati</taxon>
        <taxon>Planctomycetota</taxon>
        <taxon>Planctomycetia</taxon>
        <taxon>Pirellulales</taxon>
        <taxon>Pirellulaceae</taxon>
        <taxon>Rosistilla</taxon>
    </lineage>
</organism>
<dbReference type="NCBIfam" id="TIGR04294">
    <property type="entry name" value="pre_pil_HX9DG"/>
    <property type="match status" value="1"/>
</dbReference>
<dbReference type="SUPFAM" id="SSF54523">
    <property type="entry name" value="Pili subunits"/>
    <property type="match status" value="1"/>
</dbReference>
<evidence type="ECO:0000313" key="2">
    <source>
        <dbReference type="EMBL" id="QDS86546.1"/>
    </source>
</evidence>
<name>A0A517LV98_9BACT</name>